<evidence type="ECO:0000313" key="1">
    <source>
        <dbReference type="EMBL" id="KAK0389739.1"/>
    </source>
</evidence>
<accession>A0AA39GNL2</accession>
<evidence type="ECO:0000313" key="2">
    <source>
        <dbReference type="Proteomes" id="UP001175261"/>
    </source>
</evidence>
<protein>
    <recommendedName>
        <fullName evidence="3">Perilipin MPL1-like protein</fullName>
    </recommendedName>
</protein>
<dbReference type="Proteomes" id="UP001175261">
    <property type="component" value="Unassembled WGS sequence"/>
</dbReference>
<organism evidence="1 2">
    <name type="scientific">Sarocladium strictum</name>
    <name type="common">Black bundle disease fungus</name>
    <name type="synonym">Acremonium strictum</name>
    <dbReference type="NCBI Taxonomy" id="5046"/>
    <lineage>
        <taxon>Eukaryota</taxon>
        <taxon>Fungi</taxon>
        <taxon>Dikarya</taxon>
        <taxon>Ascomycota</taxon>
        <taxon>Pezizomycotina</taxon>
        <taxon>Sordariomycetes</taxon>
        <taxon>Hypocreomycetidae</taxon>
        <taxon>Hypocreales</taxon>
        <taxon>Sarocladiaceae</taxon>
        <taxon>Sarocladium</taxon>
    </lineage>
</organism>
<proteinExistence type="predicted"/>
<gene>
    <name evidence="1" type="ORF">NLU13_3312</name>
</gene>
<comment type="caution">
    <text evidence="1">The sequence shown here is derived from an EMBL/GenBank/DDBJ whole genome shotgun (WGS) entry which is preliminary data.</text>
</comment>
<name>A0AA39GNL2_SARSR</name>
<reference evidence="1" key="1">
    <citation type="submission" date="2022-10" db="EMBL/GenBank/DDBJ databases">
        <title>Determination and structural analysis of whole genome sequence of Sarocladium strictum F4-1.</title>
        <authorList>
            <person name="Hu L."/>
            <person name="Jiang Y."/>
        </authorList>
    </citation>
    <scope>NUCLEOTIDE SEQUENCE</scope>
    <source>
        <strain evidence="1">F4-1</strain>
    </source>
</reference>
<evidence type="ECO:0008006" key="3">
    <source>
        <dbReference type="Google" id="ProtNLM"/>
    </source>
</evidence>
<dbReference type="AlphaFoldDB" id="A0AA39GNL2"/>
<keyword evidence="2" id="KW-1185">Reference proteome</keyword>
<sequence>MAASTCNCLHPWPRGELTLETVTHFHAFRSLASLSGHLPFHSVLLYLTSNSLQHQLLVPLFPPSFPPSLHLYFSFTNPSRLTSRSRHSLLSLIRPPHDHASSLLASSSLPHLACVLISTFPDRPVASSTMSPQVNGDIPSSAPNSAFIQHLLDYPVISDSIHTIKSNELGQRTIALGDSAYQKFAAPVLPWFAKPYGYVSPYVQKADSIGDQTLGKIDERFPVVKKPTADLYKETRELLFLPYNKGIEGRDHVYGVYSDEYKKNEQAGVVGYGRAAVATAFVVSNETLSWLSSFLTAKKQQATQSVNEKINQ</sequence>
<dbReference type="EMBL" id="JAPDFR010000002">
    <property type="protein sequence ID" value="KAK0389739.1"/>
    <property type="molecule type" value="Genomic_DNA"/>
</dbReference>